<dbReference type="AlphaFoldDB" id="A0A8G2F975"/>
<dbReference type="PANTHER" id="PTHR35861">
    <property type="match status" value="1"/>
</dbReference>
<organism evidence="1 2">
    <name type="scientific">Halodesulfovibrio aestuarii</name>
    <dbReference type="NCBI Taxonomy" id="126333"/>
    <lineage>
        <taxon>Bacteria</taxon>
        <taxon>Pseudomonadati</taxon>
        <taxon>Thermodesulfobacteriota</taxon>
        <taxon>Desulfovibrionia</taxon>
        <taxon>Desulfovibrionales</taxon>
        <taxon>Desulfovibrionaceae</taxon>
        <taxon>Halodesulfovibrio</taxon>
    </lineage>
</organism>
<reference evidence="1 2" key="1">
    <citation type="submission" date="2016-11" db="EMBL/GenBank/DDBJ databases">
        <authorList>
            <person name="Varghese N."/>
            <person name="Submissions S."/>
        </authorList>
    </citation>
    <scope>NUCLEOTIDE SEQUENCE [LARGE SCALE GENOMIC DNA]</scope>
    <source>
        <strain evidence="1 2">DSM 17919</strain>
    </source>
</reference>
<dbReference type="EMBL" id="FQZR01000018">
    <property type="protein sequence ID" value="SHJ77274.1"/>
    <property type="molecule type" value="Genomic_DNA"/>
</dbReference>
<protein>
    <submittedName>
        <fullName evidence="1">Phage tail sheath protein FI</fullName>
    </submittedName>
</protein>
<name>A0A8G2F975_9BACT</name>
<proteinExistence type="predicted"/>
<accession>A0A8G2F975</accession>
<dbReference type="RefSeq" id="WP_073021099.1">
    <property type="nucleotide sequence ID" value="NZ_FQZR01000018.1"/>
</dbReference>
<evidence type="ECO:0000313" key="2">
    <source>
        <dbReference type="Proteomes" id="UP000184001"/>
    </source>
</evidence>
<dbReference type="PANTHER" id="PTHR35861:SF2">
    <property type="entry name" value="FELS-2 PROPHAGE PROTEIN"/>
    <property type="match status" value="1"/>
</dbReference>
<gene>
    <name evidence="1" type="ORF">SAMN05660830_03187</name>
</gene>
<sequence>MSGYYHRVHTREVPTAIVPPRRISASIPVVVGTAPVHLLSEGQDKPINEPVLCYTFKEFVEQLGFTDEADANSMFKYTLCEFADVFFGKCNVAPIVVINVFDPATHKTGEAADVTKVTAADIVGGYDADGGTYTGLELVSKVFPKFRVVPGQILAPGFSHDPAVGVVMDTKASTINGIFSCLALTDIPDATCTKYTDVPSWKETNNYTGKHTVCCWPKVTLGKHVYNMSTYLAGLIAQTDADYEGIPYVSPSNRRMPISGAVANGKPVHLELPQAEYLNGQGVVTALNFDGGWKAFGNRTACYPSNTDPKDAFISVRRFFSWHANTFVLTYFQKLDGPTTRRFIETIVDSENIRLNGFKQMEIILGGEIFFYQEENPTTDLIDGVVRFHTKMTPPVPAREIVNILEFDVTNFQNLFGSN</sequence>
<comment type="caution">
    <text evidence="1">The sequence shown here is derived from an EMBL/GenBank/DDBJ whole genome shotgun (WGS) entry which is preliminary data.</text>
</comment>
<dbReference type="InterPro" id="IPR052042">
    <property type="entry name" value="Tail_sheath_structural"/>
</dbReference>
<dbReference type="Proteomes" id="UP000184001">
    <property type="component" value="Unassembled WGS sequence"/>
</dbReference>
<evidence type="ECO:0000313" key="1">
    <source>
        <dbReference type="EMBL" id="SHJ77274.1"/>
    </source>
</evidence>